<evidence type="ECO:0000256" key="2">
    <source>
        <dbReference type="SAM" id="SignalP"/>
    </source>
</evidence>
<dbReference type="Proteomes" id="UP000288405">
    <property type="component" value="Unassembled WGS sequence"/>
</dbReference>
<keyword evidence="4" id="KW-1185">Reference proteome</keyword>
<feature type="signal peptide" evidence="2">
    <location>
        <begin position="1"/>
        <end position="25"/>
    </location>
</feature>
<proteinExistence type="predicted"/>
<sequence>MKTISKMLIASVIVVSLCSVSNAFAHQKSDQEVSLKELMHYVVLAQSGAVQRSMKESTPRLARQQLDESKVQVAELQRSANSHDKVIAQRVQKQDKPIAP</sequence>
<evidence type="ECO:0000313" key="4">
    <source>
        <dbReference type="Proteomes" id="UP000288405"/>
    </source>
</evidence>
<organism evidence="3 4">
    <name type="scientific">Aliidiomarina sanyensis</name>
    <dbReference type="NCBI Taxonomy" id="1249555"/>
    <lineage>
        <taxon>Bacteria</taxon>
        <taxon>Pseudomonadati</taxon>
        <taxon>Pseudomonadota</taxon>
        <taxon>Gammaproteobacteria</taxon>
        <taxon>Alteromonadales</taxon>
        <taxon>Idiomarinaceae</taxon>
        <taxon>Aliidiomarina</taxon>
    </lineage>
</organism>
<evidence type="ECO:0000313" key="3">
    <source>
        <dbReference type="EMBL" id="RUO27484.1"/>
    </source>
</evidence>
<gene>
    <name evidence="3" type="ORF">CWE11_11330</name>
</gene>
<protein>
    <recommendedName>
        <fullName evidence="5">Secreted protein</fullName>
    </recommendedName>
</protein>
<comment type="caution">
    <text evidence="3">The sequence shown here is derived from an EMBL/GenBank/DDBJ whole genome shotgun (WGS) entry which is preliminary data.</text>
</comment>
<dbReference type="AlphaFoldDB" id="A0A432WAP2"/>
<keyword evidence="2" id="KW-0732">Signal</keyword>
<evidence type="ECO:0008006" key="5">
    <source>
        <dbReference type="Google" id="ProtNLM"/>
    </source>
</evidence>
<reference evidence="3 4" key="1">
    <citation type="journal article" date="2011" name="Front. Microbiol.">
        <title>Genomic signatures of strain selection and enhancement in Bacillus atrophaeus var. globigii, a historical biowarfare simulant.</title>
        <authorList>
            <person name="Gibbons H.S."/>
            <person name="Broomall S.M."/>
            <person name="McNew L.A."/>
            <person name="Daligault H."/>
            <person name="Chapman C."/>
            <person name="Bruce D."/>
            <person name="Karavis M."/>
            <person name="Krepps M."/>
            <person name="McGregor P.A."/>
            <person name="Hong C."/>
            <person name="Park K.H."/>
            <person name="Akmal A."/>
            <person name="Feldman A."/>
            <person name="Lin J.S."/>
            <person name="Chang W.E."/>
            <person name="Higgs B.W."/>
            <person name="Demirev P."/>
            <person name="Lindquist J."/>
            <person name="Liem A."/>
            <person name="Fochler E."/>
            <person name="Read T.D."/>
            <person name="Tapia R."/>
            <person name="Johnson S."/>
            <person name="Bishop-Lilly K.A."/>
            <person name="Detter C."/>
            <person name="Han C."/>
            <person name="Sozhamannan S."/>
            <person name="Rosenzweig C.N."/>
            <person name="Skowronski E.W."/>
        </authorList>
    </citation>
    <scope>NUCLEOTIDE SEQUENCE [LARGE SCALE GENOMIC DNA]</scope>
    <source>
        <strain evidence="3 4">GYP-17</strain>
    </source>
</reference>
<dbReference type="EMBL" id="PIPM01000020">
    <property type="protein sequence ID" value="RUO27484.1"/>
    <property type="molecule type" value="Genomic_DNA"/>
</dbReference>
<dbReference type="RefSeq" id="WP_126777741.1">
    <property type="nucleotide sequence ID" value="NZ_PIPM01000020.1"/>
</dbReference>
<name>A0A432WAP2_9GAMM</name>
<feature type="chain" id="PRO_5019423727" description="Secreted protein" evidence="2">
    <location>
        <begin position="26"/>
        <end position="100"/>
    </location>
</feature>
<accession>A0A432WAP2</accession>
<feature type="region of interest" description="Disordered" evidence="1">
    <location>
        <begin position="77"/>
        <end position="100"/>
    </location>
</feature>
<evidence type="ECO:0000256" key="1">
    <source>
        <dbReference type="SAM" id="MobiDB-lite"/>
    </source>
</evidence>
<feature type="compositionally biased region" description="Basic and acidic residues" evidence="1">
    <location>
        <begin position="81"/>
        <end position="100"/>
    </location>
</feature>